<evidence type="ECO:0000256" key="1">
    <source>
        <dbReference type="ARBA" id="ARBA00005010"/>
    </source>
</evidence>
<name>B6JYW5_SCHJY</name>
<comment type="pathway">
    <text evidence="1">Porphyrin-containing compound metabolism; siroheme biosynthesis; sirohydrochlorin from precorrin-2: step 1/1.</text>
</comment>
<keyword evidence="3" id="KW-0560">Oxidoreductase</keyword>
<evidence type="ECO:0000256" key="5">
    <source>
        <dbReference type="ARBA" id="ARBA00023244"/>
    </source>
</evidence>
<evidence type="ECO:0000313" key="11">
    <source>
        <dbReference type="Proteomes" id="UP000001744"/>
    </source>
</evidence>
<dbReference type="OrthoDB" id="63267at2759"/>
<dbReference type="PANTHER" id="PTHR35330:SF1">
    <property type="entry name" value="SIROHEME BIOSYNTHESIS PROTEIN MET8"/>
    <property type="match status" value="1"/>
</dbReference>
<dbReference type="Gene3D" id="1.10.3280.10">
    <property type="entry name" value="Siroheme synthase, domain 3"/>
    <property type="match status" value="1"/>
</dbReference>
<dbReference type="GO" id="GO:0043115">
    <property type="term" value="F:precorrin-2 dehydrogenase activity"/>
    <property type="evidence" value="ECO:0000318"/>
    <property type="project" value="GO_Central"/>
</dbReference>
<dbReference type="HOGENOM" id="CLU_011276_8_5_1"/>
<dbReference type="InterPro" id="IPR036291">
    <property type="entry name" value="NAD(P)-bd_dom_sf"/>
</dbReference>
<dbReference type="InterPro" id="IPR028281">
    <property type="entry name" value="Sirohaem_synthase_central"/>
</dbReference>
<evidence type="ECO:0000256" key="2">
    <source>
        <dbReference type="ARBA" id="ARBA00012400"/>
    </source>
</evidence>
<dbReference type="Gene3D" id="3.30.160.110">
    <property type="entry name" value="Siroheme synthase, domain 2"/>
    <property type="match status" value="1"/>
</dbReference>
<reference evidence="9 11" key="1">
    <citation type="journal article" date="2011" name="Science">
        <title>Comparative functional genomics of the fission yeasts.</title>
        <authorList>
            <person name="Rhind N."/>
            <person name="Chen Z."/>
            <person name="Yassour M."/>
            <person name="Thompson D.A."/>
            <person name="Haas B.J."/>
            <person name="Habib N."/>
            <person name="Wapinski I."/>
            <person name="Roy S."/>
            <person name="Lin M.F."/>
            <person name="Heiman D.I."/>
            <person name="Young S.K."/>
            <person name="Furuya K."/>
            <person name="Guo Y."/>
            <person name="Pidoux A."/>
            <person name="Chen H.M."/>
            <person name="Robbertse B."/>
            <person name="Goldberg J.M."/>
            <person name="Aoki K."/>
            <person name="Bayne E.H."/>
            <person name="Berlin A.M."/>
            <person name="Desjardins C.A."/>
            <person name="Dobbs E."/>
            <person name="Dukaj L."/>
            <person name="Fan L."/>
            <person name="FitzGerald M.G."/>
            <person name="French C."/>
            <person name="Gujja S."/>
            <person name="Hansen K."/>
            <person name="Keifenheim D."/>
            <person name="Levin J.Z."/>
            <person name="Mosher R.A."/>
            <person name="Mueller C.A."/>
            <person name="Pfiffner J."/>
            <person name="Priest M."/>
            <person name="Russ C."/>
            <person name="Smialowska A."/>
            <person name="Swoboda P."/>
            <person name="Sykes S.M."/>
            <person name="Vaughn M."/>
            <person name="Vengrova S."/>
            <person name="Yoder R."/>
            <person name="Zeng Q."/>
            <person name="Allshire R."/>
            <person name="Baulcombe D."/>
            <person name="Birren B.W."/>
            <person name="Brown W."/>
            <person name="Ekwall K."/>
            <person name="Kellis M."/>
            <person name="Leatherwood J."/>
            <person name="Levin H."/>
            <person name="Margalit H."/>
            <person name="Martienssen R."/>
            <person name="Nieduszynski C.A."/>
            <person name="Spatafora J.W."/>
            <person name="Friedman N."/>
            <person name="Dalgaard J.Z."/>
            <person name="Baumann P."/>
            <person name="Niki H."/>
            <person name="Regev A."/>
            <person name="Nusbaum C."/>
        </authorList>
    </citation>
    <scope>NUCLEOTIDE SEQUENCE [LARGE SCALE GENOMIC DNA]</scope>
    <source>
        <strain evidence="11">yFS275 / FY16936</strain>
    </source>
</reference>
<dbReference type="UniPathway" id="UPA00262">
    <property type="reaction ID" value="UER00222"/>
</dbReference>
<dbReference type="eggNOG" id="ENOG502RYIW">
    <property type="taxonomic scope" value="Eukaryota"/>
</dbReference>
<keyword evidence="11" id="KW-1185">Reference proteome</keyword>
<feature type="domain" description="Siroheme synthase central" evidence="8">
    <location>
        <begin position="116"/>
        <end position="142"/>
    </location>
</feature>
<dbReference type="EC" id="1.3.1.76" evidence="2"/>
<keyword evidence="5" id="KW-0627">Porphyrin biosynthesis</keyword>
<dbReference type="AlphaFoldDB" id="B6JYW5"/>
<evidence type="ECO:0000256" key="6">
    <source>
        <dbReference type="SAM" id="Phobius"/>
    </source>
</evidence>
<evidence type="ECO:0000259" key="7">
    <source>
        <dbReference type="Pfam" id="PF14823"/>
    </source>
</evidence>
<accession>B6JYW5</accession>
<evidence type="ECO:0000256" key="4">
    <source>
        <dbReference type="ARBA" id="ARBA00023027"/>
    </source>
</evidence>
<dbReference type="Pfam" id="PF14824">
    <property type="entry name" value="Sirohm_synth_M"/>
    <property type="match status" value="1"/>
</dbReference>
<keyword evidence="6" id="KW-1133">Transmembrane helix</keyword>
<dbReference type="PANTHER" id="PTHR35330">
    <property type="entry name" value="SIROHEME BIOSYNTHESIS PROTEIN MET8"/>
    <property type="match status" value="1"/>
</dbReference>
<keyword evidence="6" id="KW-0812">Transmembrane</keyword>
<sequence>MSKQEQNFPPITPHGSLILAWQIKDKKVLVVGGGFIAAGRVLHALDADALVTVVCPEKGLNDEVRWRVQNKEVVWKDKTFTDDDLEEDTAMKQTYSRNVADVRQECDFYFGSEVRDGPLQIMVSTNGNGPKLANLIKQRIKASIPDNCGLALQKVGQLRSLLRSKFPDPNLSKKRMRWMKCVSEHWSFDEIASLDEDMMQELVENFPNFVPTFSILTHAEDKQQPMLQNIIWYGTLVAGVLFAASRFLTPRSN</sequence>
<feature type="transmembrane region" description="Helical" evidence="6">
    <location>
        <begin position="230"/>
        <end position="249"/>
    </location>
</feature>
<dbReference type="Gene3D" id="3.40.50.720">
    <property type="entry name" value="NAD(P)-binding Rossmann-like Domain"/>
    <property type="match status" value="1"/>
</dbReference>
<evidence type="ECO:0000313" key="9">
    <source>
        <dbReference type="EMBL" id="EEB06733.1"/>
    </source>
</evidence>
<dbReference type="InterPro" id="IPR028161">
    <property type="entry name" value="Met8-like"/>
</dbReference>
<dbReference type="GO" id="GO:0004325">
    <property type="term" value="F:ferrochelatase activity"/>
    <property type="evidence" value="ECO:0007669"/>
    <property type="project" value="InterPro"/>
</dbReference>
<dbReference type="RefSeq" id="XP_002173026.1">
    <property type="nucleotide sequence ID" value="XM_002172990.1"/>
</dbReference>
<dbReference type="GeneID" id="7048215"/>
<organism evidence="9 11">
    <name type="scientific">Schizosaccharomyces japonicus (strain yFS275 / FY16936)</name>
    <name type="common">Fission yeast</name>
    <dbReference type="NCBI Taxonomy" id="402676"/>
    <lineage>
        <taxon>Eukaryota</taxon>
        <taxon>Fungi</taxon>
        <taxon>Dikarya</taxon>
        <taxon>Ascomycota</taxon>
        <taxon>Taphrinomycotina</taxon>
        <taxon>Schizosaccharomycetes</taxon>
        <taxon>Schizosaccharomycetales</taxon>
        <taxon>Schizosaccharomycetaceae</taxon>
        <taxon>Schizosaccharomyces</taxon>
    </lineage>
</organism>
<gene>
    <name evidence="10" type="primary">met8</name>
    <name evidence="9" type="ORF">SJAG_01786</name>
</gene>
<dbReference type="Proteomes" id="UP000001744">
    <property type="component" value="Unassembled WGS sequence"/>
</dbReference>
<dbReference type="Pfam" id="PF14823">
    <property type="entry name" value="Sirohm_synth_C"/>
    <property type="match status" value="1"/>
</dbReference>
<dbReference type="GO" id="GO:0019354">
    <property type="term" value="P:siroheme biosynthetic process"/>
    <property type="evidence" value="ECO:0000318"/>
    <property type="project" value="GO_Central"/>
</dbReference>
<evidence type="ECO:0000313" key="10">
    <source>
        <dbReference type="JaponicusDB" id="SJAG_01786"/>
    </source>
</evidence>
<dbReference type="JaponicusDB" id="SJAG_01786">
    <property type="gene designation" value="met8"/>
</dbReference>
<dbReference type="InterPro" id="IPR028162">
    <property type="entry name" value="Met8_C"/>
</dbReference>
<dbReference type="SUPFAM" id="SSF75615">
    <property type="entry name" value="Siroheme synthase middle domains-like"/>
    <property type="match status" value="1"/>
</dbReference>
<dbReference type="SUPFAM" id="SSF51735">
    <property type="entry name" value="NAD(P)-binding Rossmann-fold domains"/>
    <property type="match status" value="1"/>
</dbReference>
<dbReference type="STRING" id="402676.B6JYW5"/>
<dbReference type="EMBL" id="KE651168">
    <property type="protein sequence ID" value="EEB06733.1"/>
    <property type="molecule type" value="Genomic_DNA"/>
</dbReference>
<protein>
    <recommendedName>
        <fullName evidence="2">precorrin-2 dehydrogenase</fullName>
        <ecNumber evidence="2">1.3.1.76</ecNumber>
    </recommendedName>
</protein>
<dbReference type="Pfam" id="PF13241">
    <property type="entry name" value="NAD_binding_7"/>
    <property type="match status" value="1"/>
</dbReference>
<evidence type="ECO:0000259" key="8">
    <source>
        <dbReference type="Pfam" id="PF14824"/>
    </source>
</evidence>
<proteinExistence type="predicted"/>
<keyword evidence="4" id="KW-0520">NAD</keyword>
<feature type="domain" description="Siroheme biosynthesis protein Met8 C-terminal" evidence="7">
    <location>
        <begin position="145"/>
        <end position="207"/>
    </location>
</feature>
<keyword evidence="6" id="KW-0472">Membrane</keyword>
<dbReference type="VEuPathDB" id="FungiDB:SJAG_01786"/>
<dbReference type="OMA" id="TQIWKLC"/>
<evidence type="ECO:0000256" key="3">
    <source>
        <dbReference type="ARBA" id="ARBA00023002"/>
    </source>
</evidence>